<dbReference type="OrthoDB" id="281801at2157"/>
<dbReference type="Pfam" id="PF10006">
    <property type="entry name" value="DUF2249"/>
    <property type="match status" value="1"/>
</dbReference>
<sequence length="78" mass="8558">MSVDSSDGYAQTVDARAIDGEPFSDIMAAIDSLGDGETALLINSFEPKPLYPVLSRKGYEYDTTQVDDDEWRVTISHA</sequence>
<evidence type="ECO:0000313" key="3">
    <source>
        <dbReference type="Proteomes" id="UP000315385"/>
    </source>
</evidence>
<feature type="domain" description="DUF2249" evidence="1">
    <location>
        <begin position="12"/>
        <end position="77"/>
    </location>
</feature>
<dbReference type="EMBL" id="SESI01000002">
    <property type="protein sequence ID" value="TQQ80089.1"/>
    <property type="molecule type" value="Genomic_DNA"/>
</dbReference>
<organism evidence="2 3">
    <name type="scientific">Halonotius roseus</name>
    <dbReference type="NCBI Taxonomy" id="2511997"/>
    <lineage>
        <taxon>Archaea</taxon>
        <taxon>Methanobacteriati</taxon>
        <taxon>Methanobacteriota</taxon>
        <taxon>Stenosarchaea group</taxon>
        <taxon>Halobacteria</taxon>
        <taxon>Halobacteriales</taxon>
        <taxon>Haloferacaceae</taxon>
        <taxon>Halonotius</taxon>
    </lineage>
</organism>
<name>A0A544QME2_9EURY</name>
<keyword evidence="3" id="KW-1185">Reference proteome</keyword>
<comment type="caution">
    <text evidence="2">The sequence shown here is derived from an EMBL/GenBank/DDBJ whole genome shotgun (WGS) entry which is preliminary data.</text>
</comment>
<protein>
    <submittedName>
        <fullName evidence="2">DUF2249 domain-containing protein</fullName>
    </submittedName>
</protein>
<dbReference type="InterPro" id="IPR018720">
    <property type="entry name" value="DUF2249"/>
</dbReference>
<dbReference type="AlphaFoldDB" id="A0A544QME2"/>
<dbReference type="RefSeq" id="WP_142443213.1">
    <property type="nucleotide sequence ID" value="NZ_SESI01000002.1"/>
</dbReference>
<reference evidence="2 3" key="1">
    <citation type="submission" date="2019-02" db="EMBL/GenBank/DDBJ databases">
        <title>Halonotius sp. a new haloqrchaeon isolated from saline water.</title>
        <authorList>
            <person name="Duran-Viseras A."/>
            <person name="Sanchez-Porro C."/>
            <person name="Ventosa A."/>
        </authorList>
    </citation>
    <scope>NUCLEOTIDE SEQUENCE [LARGE SCALE GENOMIC DNA]</scope>
    <source>
        <strain evidence="2 3">F9-27</strain>
    </source>
</reference>
<evidence type="ECO:0000313" key="2">
    <source>
        <dbReference type="EMBL" id="TQQ80089.1"/>
    </source>
</evidence>
<evidence type="ECO:0000259" key="1">
    <source>
        <dbReference type="Pfam" id="PF10006"/>
    </source>
</evidence>
<proteinExistence type="predicted"/>
<accession>A0A544QME2</accession>
<dbReference type="Proteomes" id="UP000315385">
    <property type="component" value="Unassembled WGS sequence"/>
</dbReference>
<gene>
    <name evidence="2" type="ORF">EWF95_06230</name>
</gene>